<evidence type="ECO:0000256" key="1">
    <source>
        <dbReference type="SAM" id="MobiDB-lite"/>
    </source>
</evidence>
<dbReference type="EMBL" id="BLLK01000069">
    <property type="protein sequence ID" value="GFH59777.1"/>
    <property type="molecule type" value="Genomic_DNA"/>
</dbReference>
<keyword evidence="4" id="KW-1185">Reference proteome</keyword>
<proteinExistence type="predicted"/>
<organism evidence="3 4">
    <name type="scientific">Chaetoceros tenuissimus</name>
    <dbReference type="NCBI Taxonomy" id="426638"/>
    <lineage>
        <taxon>Eukaryota</taxon>
        <taxon>Sar</taxon>
        <taxon>Stramenopiles</taxon>
        <taxon>Ochrophyta</taxon>
        <taxon>Bacillariophyta</taxon>
        <taxon>Coscinodiscophyceae</taxon>
        <taxon>Chaetocerotophycidae</taxon>
        <taxon>Chaetocerotales</taxon>
        <taxon>Chaetocerotaceae</taxon>
        <taxon>Chaetoceros</taxon>
    </lineage>
</organism>
<comment type="caution">
    <text evidence="3">The sequence shown here is derived from an EMBL/GenBank/DDBJ whole genome shotgun (WGS) entry which is preliminary data.</text>
</comment>
<feature type="region of interest" description="Disordered" evidence="1">
    <location>
        <begin position="37"/>
        <end position="208"/>
    </location>
</feature>
<evidence type="ECO:0000313" key="3">
    <source>
        <dbReference type="EMBL" id="GFH59777.1"/>
    </source>
</evidence>
<feature type="chain" id="PRO_5042099275" description="ShKT domain-containing protein" evidence="2">
    <location>
        <begin position="20"/>
        <end position="284"/>
    </location>
</feature>
<protein>
    <recommendedName>
        <fullName evidence="5">ShKT domain-containing protein</fullName>
    </recommendedName>
</protein>
<feature type="compositionally biased region" description="Low complexity" evidence="1">
    <location>
        <begin position="145"/>
        <end position="166"/>
    </location>
</feature>
<dbReference type="PRINTS" id="PR01217">
    <property type="entry name" value="PRICHEXTENSN"/>
</dbReference>
<reference evidence="3 4" key="1">
    <citation type="journal article" date="2021" name="Sci. Rep.">
        <title>The genome of the diatom Chaetoceros tenuissimus carries an ancient integrated fragment of an extant virus.</title>
        <authorList>
            <person name="Hongo Y."/>
            <person name="Kimura K."/>
            <person name="Takaki Y."/>
            <person name="Yoshida Y."/>
            <person name="Baba S."/>
            <person name="Kobayashi G."/>
            <person name="Nagasaki K."/>
            <person name="Hano T."/>
            <person name="Tomaru Y."/>
        </authorList>
    </citation>
    <scope>NUCLEOTIDE SEQUENCE [LARGE SCALE GENOMIC DNA]</scope>
    <source>
        <strain evidence="3 4">NIES-3715</strain>
    </source>
</reference>
<dbReference type="Proteomes" id="UP001054902">
    <property type="component" value="Unassembled WGS sequence"/>
</dbReference>
<feature type="compositionally biased region" description="Low complexity" evidence="1">
    <location>
        <begin position="60"/>
        <end position="71"/>
    </location>
</feature>
<evidence type="ECO:0000256" key="2">
    <source>
        <dbReference type="SAM" id="SignalP"/>
    </source>
</evidence>
<evidence type="ECO:0008006" key="5">
    <source>
        <dbReference type="Google" id="ProtNLM"/>
    </source>
</evidence>
<evidence type="ECO:0000313" key="4">
    <source>
        <dbReference type="Proteomes" id="UP001054902"/>
    </source>
</evidence>
<dbReference type="AlphaFoldDB" id="A0AAD3HDE6"/>
<feature type="signal peptide" evidence="2">
    <location>
        <begin position="1"/>
        <end position="19"/>
    </location>
</feature>
<sequence length="284" mass="29572">MYNLKVVAFISIVLGLSLANQVSARVTVGRRTVRKYTTTRNLQDAPTKGKTGKGKGGKGAKSSKAPKSAKSTKTDSPTVSSRPSQQPSARPSPLPSSSPSNSPSLNPSPSPSAFPSLNPSPSPSAFPSFNPSPSPSSNPSPSPSALPTNDPSSRPSPSPSISQAPSCYSKKGKQCGGTAPTKGKTGTKGTKAPKAKGGKGKSTNSAGGAELEARTGTMEHNIFEHTTLHTTCENVQGYKFLLLNGKRKQACDWISKSEKHKLIRQANYCKDAEIAEKCCASCNA</sequence>
<gene>
    <name evidence="3" type="ORF">CTEN210_16253</name>
</gene>
<feature type="compositionally biased region" description="Pro residues" evidence="1">
    <location>
        <begin position="106"/>
        <end position="144"/>
    </location>
</feature>
<keyword evidence="2" id="KW-0732">Signal</keyword>
<feature type="compositionally biased region" description="Low complexity" evidence="1">
    <location>
        <begin position="176"/>
        <end position="190"/>
    </location>
</feature>
<name>A0AAD3HDE6_9STRA</name>
<feature type="compositionally biased region" description="Low complexity" evidence="1">
    <location>
        <begin position="80"/>
        <end position="89"/>
    </location>
</feature>
<accession>A0AAD3HDE6</accession>